<name>A0A0F4YZ18_RASE3</name>
<feature type="compositionally biased region" description="Polar residues" evidence="2">
    <location>
        <begin position="110"/>
        <end position="122"/>
    </location>
</feature>
<reference evidence="3 4" key="1">
    <citation type="submission" date="2015-04" db="EMBL/GenBank/DDBJ databases">
        <authorList>
            <person name="Heijne W.H."/>
            <person name="Fedorova N.D."/>
            <person name="Nierman W.C."/>
            <person name="Vollebregt A.W."/>
            <person name="Zhao Z."/>
            <person name="Wu L."/>
            <person name="Kumar M."/>
            <person name="Stam H."/>
            <person name="van den Berg M.A."/>
            <person name="Pel H.J."/>
        </authorList>
    </citation>
    <scope>NUCLEOTIDE SEQUENCE [LARGE SCALE GENOMIC DNA]</scope>
    <source>
        <strain evidence="3 4">CBS 393.64</strain>
    </source>
</reference>
<dbReference type="RefSeq" id="XP_013330101.1">
    <property type="nucleotide sequence ID" value="XM_013474647.1"/>
</dbReference>
<dbReference type="GeneID" id="25314809"/>
<dbReference type="EMBL" id="LASV01000100">
    <property type="protein sequence ID" value="KKA23489.1"/>
    <property type="molecule type" value="Genomic_DNA"/>
</dbReference>
<evidence type="ECO:0000256" key="1">
    <source>
        <dbReference type="SAM" id="Coils"/>
    </source>
</evidence>
<comment type="caution">
    <text evidence="3">The sequence shown here is derived from an EMBL/GenBank/DDBJ whole genome shotgun (WGS) entry which is preliminary data.</text>
</comment>
<feature type="compositionally biased region" description="Basic and acidic residues" evidence="2">
    <location>
        <begin position="474"/>
        <end position="485"/>
    </location>
</feature>
<dbReference type="OrthoDB" id="5368934at2759"/>
<feature type="compositionally biased region" description="Polar residues" evidence="2">
    <location>
        <begin position="152"/>
        <end position="164"/>
    </location>
</feature>
<keyword evidence="1" id="KW-0175">Coiled coil</keyword>
<dbReference type="AlphaFoldDB" id="A0A0F4YZ18"/>
<accession>A0A0F4YZ18</accession>
<sequence length="498" mass="56851">MESSESQEPAALRGAAFWKMQHELRKQQMEEEKEKIKKEWEEKKAKMAFLDADPFADSSPRSARVLTRLKSLTDLKSIKPLKRVKSETDVSRAKLQRRRRSNSGDWHYLQNASSQGPPQRQQMFGRRVFSFGSKGRIRSPPPSPSPLPSSSTKQKASLQSSSGGNAMLLSTRRMKLRTLLPGSTKAQDYPKGTLQNPATEFKGGSAWMELKSEQQELWIDLFWPNTENSSDEKNMLSVEELKPLCSFRNLRVLKLTGMMQSYQKYIWQAAWLNHNLETLVLEMALEPRIESHLNWPWIRGDWAPRVRANDHWDDFGDGNGSLHEDLGEGEYFDNRAIEKAKLRAGMMDSTVWQLSIVNLTLRGFVVDAFPFHFWFDPERLNKITLTDCIDAGFYLPKTMTGRVSIEFPKSAPKPPERAKTGVFVNLKEQLKLVQLKGGKKVAERLYHSKDNTTGKKPVYDAGDAGNNNNNNGDEGNKGEDVDDKKKQRKKRISVFGKK</sequence>
<feature type="region of interest" description="Disordered" evidence="2">
    <location>
        <begin position="83"/>
        <end position="167"/>
    </location>
</feature>
<feature type="compositionally biased region" description="Low complexity" evidence="2">
    <location>
        <begin position="460"/>
        <end position="473"/>
    </location>
</feature>
<dbReference type="Proteomes" id="UP000053958">
    <property type="component" value="Unassembled WGS sequence"/>
</dbReference>
<proteinExistence type="predicted"/>
<gene>
    <name evidence="3" type="ORF">T310_2458</name>
</gene>
<feature type="coiled-coil region" evidence="1">
    <location>
        <begin position="19"/>
        <end position="46"/>
    </location>
</feature>
<feature type="compositionally biased region" description="Basic residues" evidence="2">
    <location>
        <begin position="486"/>
        <end position="498"/>
    </location>
</feature>
<feature type="region of interest" description="Disordered" evidence="2">
    <location>
        <begin position="444"/>
        <end position="498"/>
    </location>
</feature>
<keyword evidence="4" id="KW-1185">Reference proteome</keyword>
<feature type="compositionally biased region" description="Basic and acidic residues" evidence="2">
    <location>
        <begin position="444"/>
        <end position="453"/>
    </location>
</feature>
<evidence type="ECO:0000313" key="4">
    <source>
        <dbReference type="Proteomes" id="UP000053958"/>
    </source>
</evidence>
<evidence type="ECO:0000313" key="3">
    <source>
        <dbReference type="EMBL" id="KKA23489.1"/>
    </source>
</evidence>
<protein>
    <submittedName>
        <fullName evidence="3">Uncharacterized protein</fullName>
    </submittedName>
</protein>
<evidence type="ECO:0000256" key="2">
    <source>
        <dbReference type="SAM" id="MobiDB-lite"/>
    </source>
</evidence>
<organism evidence="3 4">
    <name type="scientific">Rasamsonia emersonii (strain ATCC 16479 / CBS 393.64 / IMI 116815)</name>
    <dbReference type="NCBI Taxonomy" id="1408163"/>
    <lineage>
        <taxon>Eukaryota</taxon>
        <taxon>Fungi</taxon>
        <taxon>Dikarya</taxon>
        <taxon>Ascomycota</taxon>
        <taxon>Pezizomycotina</taxon>
        <taxon>Eurotiomycetes</taxon>
        <taxon>Eurotiomycetidae</taxon>
        <taxon>Eurotiales</taxon>
        <taxon>Trichocomaceae</taxon>
        <taxon>Rasamsonia</taxon>
    </lineage>
</organism>